<dbReference type="EMBL" id="KQ241895">
    <property type="protein sequence ID" value="KNC82763.1"/>
    <property type="molecule type" value="Genomic_DNA"/>
</dbReference>
<dbReference type="RefSeq" id="XP_014156665.1">
    <property type="nucleotide sequence ID" value="XM_014301190.1"/>
</dbReference>
<dbReference type="Proteomes" id="UP000054560">
    <property type="component" value="Unassembled WGS sequence"/>
</dbReference>
<evidence type="ECO:0000313" key="1">
    <source>
        <dbReference type="EMBL" id="KNC82763.1"/>
    </source>
</evidence>
<accession>A0A0L0G3I7</accession>
<name>A0A0L0G3I7_9EUKA</name>
<dbReference type="AlphaFoldDB" id="A0A0L0G3I7"/>
<sequence>MRPYCENEDGTWAKYHSDLQMKLDKSSAAEYLVCRYLSDVGQLSLIIDQYHHPALVSFSTSVEEGAQPIVGDRIQFPSTFHLALWLLGAVSDSPVYHSVITRFLSAPKHYRNSIWFLGVDVIPKEREKIAFVSSIQTLKLVVPSSQTRDEMIQRMMPTANDPRSMPIVFKLDSAGCYRSRIHIPGYISKPPPIVPEIRNPSTNPPLLFELLEQADPVFDTGLVHAAKVHVGQHETEPRRLPPRVQVVSSDMKTFEAAITSVTGEKTISSLRMFGQVLHDTMDTITRYFRDRFDLSEYCALLDVCRDDEQWVAIVNSLCDKSRGHKYDDV</sequence>
<organism evidence="1 2">
    <name type="scientific">Sphaeroforma arctica JP610</name>
    <dbReference type="NCBI Taxonomy" id="667725"/>
    <lineage>
        <taxon>Eukaryota</taxon>
        <taxon>Ichthyosporea</taxon>
        <taxon>Ichthyophonida</taxon>
        <taxon>Sphaeroforma</taxon>
    </lineage>
</organism>
<gene>
    <name evidence="1" type="ORF">SARC_04963</name>
</gene>
<dbReference type="GeneID" id="25905467"/>
<proteinExistence type="predicted"/>
<reference evidence="1 2" key="1">
    <citation type="submission" date="2011-02" db="EMBL/GenBank/DDBJ databases">
        <title>The Genome Sequence of Sphaeroforma arctica JP610.</title>
        <authorList>
            <consortium name="The Broad Institute Genome Sequencing Platform"/>
            <person name="Russ C."/>
            <person name="Cuomo C."/>
            <person name="Young S.K."/>
            <person name="Zeng Q."/>
            <person name="Gargeya S."/>
            <person name="Alvarado L."/>
            <person name="Berlin A."/>
            <person name="Chapman S.B."/>
            <person name="Chen Z."/>
            <person name="Freedman E."/>
            <person name="Gellesch M."/>
            <person name="Goldberg J."/>
            <person name="Griggs A."/>
            <person name="Gujja S."/>
            <person name="Heilman E."/>
            <person name="Heiman D."/>
            <person name="Howarth C."/>
            <person name="Mehta T."/>
            <person name="Neiman D."/>
            <person name="Pearson M."/>
            <person name="Roberts A."/>
            <person name="Saif S."/>
            <person name="Shea T."/>
            <person name="Shenoy N."/>
            <person name="Sisk P."/>
            <person name="Stolte C."/>
            <person name="Sykes S."/>
            <person name="White J."/>
            <person name="Yandava C."/>
            <person name="Burger G."/>
            <person name="Gray M.W."/>
            <person name="Holland P.W.H."/>
            <person name="King N."/>
            <person name="Lang F.B.F."/>
            <person name="Roger A.J."/>
            <person name="Ruiz-Trillo I."/>
            <person name="Haas B."/>
            <person name="Nusbaum C."/>
            <person name="Birren B."/>
        </authorList>
    </citation>
    <scope>NUCLEOTIDE SEQUENCE [LARGE SCALE GENOMIC DNA]</scope>
    <source>
        <strain evidence="1 2">JP610</strain>
    </source>
</reference>
<evidence type="ECO:0000313" key="2">
    <source>
        <dbReference type="Proteomes" id="UP000054560"/>
    </source>
</evidence>
<protein>
    <submittedName>
        <fullName evidence="1">Uncharacterized protein</fullName>
    </submittedName>
</protein>
<keyword evidence="2" id="KW-1185">Reference proteome</keyword>